<feature type="non-terminal residue" evidence="2">
    <location>
        <position position="66"/>
    </location>
</feature>
<dbReference type="Proteomes" id="UP001177670">
    <property type="component" value="Unassembled WGS sequence"/>
</dbReference>
<organism evidence="2 3">
    <name type="scientific">Melipona bicolor</name>
    <dbReference type="NCBI Taxonomy" id="60889"/>
    <lineage>
        <taxon>Eukaryota</taxon>
        <taxon>Metazoa</taxon>
        <taxon>Ecdysozoa</taxon>
        <taxon>Arthropoda</taxon>
        <taxon>Hexapoda</taxon>
        <taxon>Insecta</taxon>
        <taxon>Pterygota</taxon>
        <taxon>Neoptera</taxon>
        <taxon>Endopterygota</taxon>
        <taxon>Hymenoptera</taxon>
        <taxon>Apocrita</taxon>
        <taxon>Aculeata</taxon>
        <taxon>Apoidea</taxon>
        <taxon>Anthophila</taxon>
        <taxon>Apidae</taxon>
        <taxon>Melipona</taxon>
    </lineage>
</organism>
<reference evidence="2" key="1">
    <citation type="submission" date="2021-10" db="EMBL/GenBank/DDBJ databases">
        <title>Melipona bicolor Genome sequencing and assembly.</title>
        <authorList>
            <person name="Araujo N.S."/>
            <person name="Arias M.C."/>
        </authorList>
    </citation>
    <scope>NUCLEOTIDE SEQUENCE</scope>
    <source>
        <strain evidence="2">USP_2M_L1-L4_2017</strain>
        <tissue evidence="2">Whole body</tissue>
    </source>
</reference>
<evidence type="ECO:0000313" key="3">
    <source>
        <dbReference type="Proteomes" id="UP001177670"/>
    </source>
</evidence>
<name>A0AA40KJS2_9HYME</name>
<accession>A0AA40KJS2</accession>
<gene>
    <name evidence="2" type="ORF">K0M31_008652</name>
</gene>
<comment type="caution">
    <text evidence="2">The sequence shown here is derived from an EMBL/GenBank/DDBJ whole genome shotgun (WGS) entry which is preliminary data.</text>
</comment>
<protein>
    <submittedName>
        <fullName evidence="2">Uncharacterized protein</fullName>
    </submittedName>
</protein>
<sequence length="66" mass="7434">MQNPRLLDFPVQPSINTEHGGIPKGKGESTEFRSGGWNAARLQSVLHELQFPRLFGQRFADGGRWL</sequence>
<dbReference type="AlphaFoldDB" id="A0AA40KJS2"/>
<proteinExistence type="predicted"/>
<feature type="region of interest" description="Disordered" evidence="1">
    <location>
        <begin position="1"/>
        <end position="32"/>
    </location>
</feature>
<evidence type="ECO:0000256" key="1">
    <source>
        <dbReference type="SAM" id="MobiDB-lite"/>
    </source>
</evidence>
<keyword evidence="3" id="KW-1185">Reference proteome</keyword>
<evidence type="ECO:0000313" key="2">
    <source>
        <dbReference type="EMBL" id="KAK1123016.1"/>
    </source>
</evidence>
<dbReference type="EMBL" id="JAHYIQ010000021">
    <property type="protein sequence ID" value="KAK1123016.1"/>
    <property type="molecule type" value="Genomic_DNA"/>
</dbReference>